<reference evidence="1" key="1">
    <citation type="submission" date="2021-11" db="EMBL/GenBank/DDBJ databases">
        <title>Legionella maioricencis sp. nov., a new species isolated from hot water samples in Mallorca.</title>
        <authorList>
            <person name="Crespi S."/>
            <person name="Drasar V."/>
            <person name="Salva-Serra F."/>
            <person name="Jaen-Luchoro D."/>
            <person name="Pineiro-Iglesias B."/>
            <person name="Aliaga F."/>
            <person name="Fernandez-Juarez V."/>
            <person name="Coll G."/>
            <person name="Moore E.R.B."/>
            <person name="Bennasar-Figueras A."/>
        </authorList>
    </citation>
    <scope>NUCLEOTIDE SEQUENCE</scope>
    <source>
        <strain evidence="1">HCPI-6</strain>
    </source>
</reference>
<name>A0A9X2CYD9_9GAMM</name>
<dbReference type="RefSeq" id="WP_250420302.1">
    <property type="nucleotide sequence ID" value="NZ_JAJKBJ010000002.1"/>
</dbReference>
<comment type="caution">
    <text evidence="1">The sequence shown here is derived from an EMBL/GenBank/DDBJ whole genome shotgun (WGS) entry which is preliminary data.</text>
</comment>
<dbReference type="EMBL" id="JAJKBJ010000002">
    <property type="protein sequence ID" value="MCL9682979.1"/>
    <property type="molecule type" value="Genomic_DNA"/>
</dbReference>
<evidence type="ECO:0000313" key="2">
    <source>
        <dbReference type="Proteomes" id="UP001139721"/>
    </source>
</evidence>
<sequence length="303" mass="34344">MTIFLMVLKQLIKEQLNKAEATLGYQATLPLIYEQLLSLQKKSILDELEKKIIVEFKATGDDETDSKAIGRLIEASRVLIQDAQEEHGKPRDSGDTLIMMSNLIFHTNAFYAQIDAFNKQEKPEKIDNKAESQIQGKQAPVKLRLINYPYSQTPENVIYYHALFYLGQEVFQPESSDLKVRKKKEDAVFERIQSLSERIKPEFGLSDRRERAMSALKDLSADNNHIITPKNTSSFGLPFLSVGGFFSVKVPTKLFNPSEGRFGQQFSLAENKIEKMSECEAVVVPEQVVEEQVGESTTVVTEM</sequence>
<gene>
    <name evidence="1" type="ORF">LOX96_02625</name>
</gene>
<proteinExistence type="predicted"/>
<dbReference type="AlphaFoldDB" id="A0A9X2CYD9"/>
<protein>
    <recommendedName>
        <fullName evidence="3">Coiled-coil protein</fullName>
    </recommendedName>
</protein>
<evidence type="ECO:0008006" key="3">
    <source>
        <dbReference type="Google" id="ProtNLM"/>
    </source>
</evidence>
<organism evidence="1 2">
    <name type="scientific">Legionella maioricensis</name>
    <dbReference type="NCBI Taxonomy" id="2896528"/>
    <lineage>
        <taxon>Bacteria</taxon>
        <taxon>Pseudomonadati</taxon>
        <taxon>Pseudomonadota</taxon>
        <taxon>Gammaproteobacteria</taxon>
        <taxon>Legionellales</taxon>
        <taxon>Legionellaceae</taxon>
        <taxon>Legionella</taxon>
    </lineage>
</organism>
<dbReference type="Proteomes" id="UP001139721">
    <property type="component" value="Unassembled WGS sequence"/>
</dbReference>
<keyword evidence="2" id="KW-1185">Reference proteome</keyword>
<accession>A0A9X2CYD9</accession>
<evidence type="ECO:0000313" key="1">
    <source>
        <dbReference type="EMBL" id="MCL9682979.1"/>
    </source>
</evidence>